<evidence type="ECO:0000313" key="2">
    <source>
        <dbReference type="EMBL" id="MXO90935.1"/>
    </source>
</evidence>
<keyword evidence="3" id="KW-1185">Reference proteome</keyword>
<reference evidence="2 3" key="1">
    <citation type="submission" date="2019-12" db="EMBL/GenBank/DDBJ databases">
        <title>Genomic-based taxomic classification of the family Erythrobacteraceae.</title>
        <authorList>
            <person name="Xu L."/>
        </authorList>
    </citation>
    <scope>NUCLEOTIDE SEQUENCE [LARGE SCALE GENOMIC DNA]</scope>
    <source>
        <strain evidence="2 3">KCTC 52763</strain>
    </source>
</reference>
<feature type="signal peptide" evidence="1">
    <location>
        <begin position="1"/>
        <end position="21"/>
    </location>
</feature>
<dbReference type="Proteomes" id="UP000442714">
    <property type="component" value="Unassembled WGS sequence"/>
</dbReference>
<proteinExistence type="predicted"/>
<comment type="caution">
    <text evidence="2">The sequence shown here is derived from an EMBL/GenBank/DDBJ whole genome shotgun (WGS) entry which is preliminary data.</text>
</comment>
<feature type="chain" id="PRO_5033042198" evidence="1">
    <location>
        <begin position="22"/>
        <end position="285"/>
    </location>
</feature>
<sequence>MKRLLLLPVMIGLAVSAPALSASPEGAGAEQIAANAKAKRLGEQIFRHDQAAWKASDELNAQLRAENRPEFLTYMTEELDNGNVRVVFYTKIDEKLFEFVVFEIDGGNVVYAKMHDDPKQHPLSDFLLGQVAARDAAMQEGARQQLPLCRSGSANFVTLPPDEDGMVSVYILSPPVTPGRFPIGGHYLFRVNAEGKPVSGRAFENSCLDGPRLERYVPNGPTSFPFVHQLDNHPTEIHHFAARHMNVPLSITAAELTWEIDYTSWTAEEIAAGESLMIGAAPTQP</sequence>
<gene>
    <name evidence="2" type="ORF">GRI41_08890</name>
</gene>
<dbReference type="EMBL" id="WTYX01000001">
    <property type="protein sequence ID" value="MXO90935.1"/>
    <property type="molecule type" value="Genomic_DNA"/>
</dbReference>
<protein>
    <submittedName>
        <fullName evidence="2">Uncharacterized protein</fullName>
    </submittedName>
</protein>
<evidence type="ECO:0000256" key="1">
    <source>
        <dbReference type="SAM" id="SignalP"/>
    </source>
</evidence>
<dbReference type="RefSeq" id="WP_160604511.1">
    <property type="nucleotide sequence ID" value="NZ_WTYX01000001.1"/>
</dbReference>
<keyword evidence="1" id="KW-0732">Signal</keyword>
<accession>A0A844ZSV1</accession>
<name>A0A844ZSV1_9SPHN</name>
<organism evidence="2 3">
    <name type="scientific">Pontixanthobacter aquaemixtae</name>
    <dbReference type="NCBI Taxonomy" id="1958940"/>
    <lineage>
        <taxon>Bacteria</taxon>
        <taxon>Pseudomonadati</taxon>
        <taxon>Pseudomonadota</taxon>
        <taxon>Alphaproteobacteria</taxon>
        <taxon>Sphingomonadales</taxon>
        <taxon>Erythrobacteraceae</taxon>
        <taxon>Pontixanthobacter</taxon>
    </lineage>
</organism>
<dbReference type="OrthoDB" id="7204730at2"/>
<evidence type="ECO:0000313" key="3">
    <source>
        <dbReference type="Proteomes" id="UP000442714"/>
    </source>
</evidence>
<dbReference type="AlphaFoldDB" id="A0A844ZSV1"/>